<accession>A0A1V8RM25</accession>
<dbReference type="Proteomes" id="UP000191905">
    <property type="component" value="Unassembled WGS sequence"/>
</dbReference>
<dbReference type="EMBL" id="MDET01000034">
    <property type="protein sequence ID" value="OQM74196.1"/>
    <property type="molecule type" value="Genomic_DNA"/>
</dbReference>
<dbReference type="OrthoDB" id="8420657at2"/>
<gene>
    <name evidence="1" type="ORF">BFN67_04910</name>
</gene>
<dbReference type="RefSeq" id="WP_080920817.1">
    <property type="nucleotide sequence ID" value="NZ_MDET01000034.1"/>
</dbReference>
<name>A0A1V8RM25_9HYPH</name>
<keyword evidence="2" id="KW-1185">Reference proteome</keyword>
<evidence type="ECO:0008006" key="3">
    <source>
        <dbReference type="Google" id="ProtNLM"/>
    </source>
</evidence>
<sequence length="86" mass="9861">MPREVDYSHQGLAKLMLKMPVLRGRLQILSRRDPDVLDLCAAFGEASVTLERLLKENSPSNREKIEEYRNICDEIENDIISLCATE</sequence>
<reference evidence="1 2" key="1">
    <citation type="journal article" date="2016" name="Int. J. Syst. Evol. Microbiol.">
        <title>Pseudaminobacter manganicus sp. nov., isolated from sludge of a manganese mine.</title>
        <authorList>
            <person name="Li J."/>
            <person name="Huang J."/>
            <person name="Liao S."/>
            <person name="Wang G."/>
        </authorList>
    </citation>
    <scope>NUCLEOTIDE SEQUENCE [LARGE SCALE GENOMIC DNA]</scope>
    <source>
        <strain evidence="1 2">JH-7</strain>
    </source>
</reference>
<proteinExistence type="predicted"/>
<evidence type="ECO:0000313" key="2">
    <source>
        <dbReference type="Proteomes" id="UP000191905"/>
    </source>
</evidence>
<organism evidence="1 2">
    <name type="scientific">Manganibacter manganicus</name>
    <dbReference type="NCBI Taxonomy" id="1873176"/>
    <lineage>
        <taxon>Bacteria</taxon>
        <taxon>Pseudomonadati</taxon>
        <taxon>Pseudomonadota</taxon>
        <taxon>Alphaproteobacteria</taxon>
        <taxon>Hyphomicrobiales</taxon>
        <taxon>Phyllobacteriaceae</taxon>
        <taxon>Manganibacter</taxon>
    </lineage>
</organism>
<evidence type="ECO:0000313" key="1">
    <source>
        <dbReference type="EMBL" id="OQM74196.1"/>
    </source>
</evidence>
<protein>
    <recommendedName>
        <fullName evidence="3">Nodulation protein</fullName>
    </recommendedName>
</protein>
<comment type="caution">
    <text evidence="1">The sequence shown here is derived from an EMBL/GenBank/DDBJ whole genome shotgun (WGS) entry which is preliminary data.</text>
</comment>
<dbReference type="AlphaFoldDB" id="A0A1V8RM25"/>